<dbReference type="PROSITE" id="PS00098">
    <property type="entry name" value="THIOLASE_1"/>
    <property type="match status" value="1"/>
</dbReference>
<dbReference type="InterPro" id="IPR016039">
    <property type="entry name" value="Thiolase-like"/>
</dbReference>
<dbReference type="OMA" id="WENGVMA"/>
<keyword evidence="2" id="KW-0808">Transferase</keyword>
<name>A0A915K4J4_ROMCU</name>
<evidence type="ECO:0000256" key="2">
    <source>
        <dbReference type="ARBA" id="ARBA00022679"/>
    </source>
</evidence>
<protein>
    <submittedName>
        <fullName evidence="6">Thiolase N-terminal domain-containing protein</fullName>
    </submittedName>
</protein>
<dbReference type="Gene3D" id="3.40.47.10">
    <property type="match status" value="1"/>
</dbReference>
<dbReference type="Pfam" id="PF00108">
    <property type="entry name" value="Thiolase_N"/>
    <property type="match status" value="1"/>
</dbReference>
<evidence type="ECO:0000256" key="3">
    <source>
        <dbReference type="ARBA" id="ARBA00023315"/>
    </source>
</evidence>
<sequence>MTATDLGVVSSQAALKAANLTPENVDTVIFGNVIQSSKDAAYLSRHVGLRIGLPQHVPALTVNRLCGSGFQAIISAAHEILTGDAHIALAGGAESMSQAPFAVRNIRFGTQLGGNYEFEDTLWQGLTDQLIKTPMGITAENLGAKYNVTRAECDEFSLKSQTRWRLGWCV</sequence>
<dbReference type="GO" id="GO:0005739">
    <property type="term" value="C:mitochondrion"/>
    <property type="evidence" value="ECO:0007669"/>
    <property type="project" value="TreeGrafter"/>
</dbReference>
<dbReference type="PANTHER" id="PTHR18919:SF107">
    <property type="entry name" value="ACETYL-COA ACETYLTRANSFERASE, CYTOSOLIC"/>
    <property type="match status" value="1"/>
</dbReference>
<accession>A0A915K4J4</accession>
<evidence type="ECO:0000256" key="1">
    <source>
        <dbReference type="ARBA" id="ARBA00010982"/>
    </source>
</evidence>
<feature type="domain" description="Thiolase N-terminal" evidence="4">
    <location>
        <begin position="2"/>
        <end position="164"/>
    </location>
</feature>
<proteinExistence type="inferred from homology"/>
<organism evidence="5 6">
    <name type="scientific">Romanomermis culicivorax</name>
    <name type="common">Nematode worm</name>
    <dbReference type="NCBI Taxonomy" id="13658"/>
    <lineage>
        <taxon>Eukaryota</taxon>
        <taxon>Metazoa</taxon>
        <taxon>Ecdysozoa</taxon>
        <taxon>Nematoda</taxon>
        <taxon>Enoplea</taxon>
        <taxon>Dorylaimia</taxon>
        <taxon>Mermithida</taxon>
        <taxon>Mermithoidea</taxon>
        <taxon>Mermithidae</taxon>
        <taxon>Romanomermis</taxon>
    </lineage>
</organism>
<evidence type="ECO:0000259" key="4">
    <source>
        <dbReference type="Pfam" id="PF00108"/>
    </source>
</evidence>
<dbReference type="WBParaSite" id="nRc.2.0.1.t33253-RA">
    <property type="protein sequence ID" value="nRc.2.0.1.t33253-RA"/>
    <property type="gene ID" value="nRc.2.0.1.g33253"/>
</dbReference>
<dbReference type="Proteomes" id="UP000887565">
    <property type="component" value="Unplaced"/>
</dbReference>
<dbReference type="InterPro" id="IPR020616">
    <property type="entry name" value="Thiolase_N"/>
</dbReference>
<keyword evidence="5" id="KW-1185">Reference proteome</keyword>
<dbReference type="PANTHER" id="PTHR18919">
    <property type="entry name" value="ACETYL-COA C-ACYLTRANSFERASE"/>
    <property type="match status" value="1"/>
</dbReference>
<comment type="similarity">
    <text evidence="1">Belongs to the thiolase-like superfamily. Thiolase family.</text>
</comment>
<dbReference type="SUPFAM" id="SSF53901">
    <property type="entry name" value="Thiolase-like"/>
    <property type="match status" value="1"/>
</dbReference>
<dbReference type="GO" id="GO:0003985">
    <property type="term" value="F:acetyl-CoA C-acetyltransferase activity"/>
    <property type="evidence" value="ECO:0007669"/>
    <property type="project" value="TreeGrafter"/>
</dbReference>
<dbReference type="AlphaFoldDB" id="A0A915K4J4"/>
<dbReference type="GO" id="GO:0006635">
    <property type="term" value="P:fatty acid beta-oxidation"/>
    <property type="evidence" value="ECO:0007669"/>
    <property type="project" value="TreeGrafter"/>
</dbReference>
<evidence type="ECO:0000313" key="6">
    <source>
        <dbReference type="WBParaSite" id="nRc.2.0.1.t33253-RA"/>
    </source>
</evidence>
<reference evidence="6" key="1">
    <citation type="submission" date="2022-11" db="UniProtKB">
        <authorList>
            <consortium name="WormBaseParasite"/>
        </authorList>
    </citation>
    <scope>IDENTIFICATION</scope>
</reference>
<keyword evidence="3" id="KW-0012">Acyltransferase</keyword>
<dbReference type="InterPro" id="IPR020615">
    <property type="entry name" value="Thiolase_acyl_enz_int_AS"/>
</dbReference>
<evidence type="ECO:0000313" key="5">
    <source>
        <dbReference type="Proteomes" id="UP000887565"/>
    </source>
</evidence>